<keyword evidence="1" id="KW-1133">Transmembrane helix</keyword>
<dbReference type="Proteomes" id="UP000887013">
    <property type="component" value="Unassembled WGS sequence"/>
</dbReference>
<evidence type="ECO:0000256" key="1">
    <source>
        <dbReference type="SAM" id="Phobius"/>
    </source>
</evidence>
<comment type="caution">
    <text evidence="2">The sequence shown here is derived from an EMBL/GenBank/DDBJ whole genome shotgun (WGS) entry which is preliminary data.</text>
</comment>
<organism evidence="2 3">
    <name type="scientific">Nephila pilipes</name>
    <name type="common">Giant wood spider</name>
    <name type="synonym">Nephila maculata</name>
    <dbReference type="NCBI Taxonomy" id="299642"/>
    <lineage>
        <taxon>Eukaryota</taxon>
        <taxon>Metazoa</taxon>
        <taxon>Ecdysozoa</taxon>
        <taxon>Arthropoda</taxon>
        <taxon>Chelicerata</taxon>
        <taxon>Arachnida</taxon>
        <taxon>Araneae</taxon>
        <taxon>Araneomorphae</taxon>
        <taxon>Entelegynae</taxon>
        <taxon>Araneoidea</taxon>
        <taxon>Nephilidae</taxon>
        <taxon>Nephila</taxon>
    </lineage>
</organism>
<keyword evidence="3" id="KW-1185">Reference proteome</keyword>
<keyword evidence="1" id="KW-0812">Transmembrane</keyword>
<evidence type="ECO:0000313" key="2">
    <source>
        <dbReference type="EMBL" id="GFT35053.1"/>
    </source>
</evidence>
<protein>
    <submittedName>
        <fullName evidence="2">Uncharacterized protein</fullName>
    </submittedName>
</protein>
<dbReference type="AlphaFoldDB" id="A0A8X6TQ28"/>
<reference evidence="2" key="1">
    <citation type="submission" date="2020-08" db="EMBL/GenBank/DDBJ databases">
        <title>Multicomponent nature underlies the extraordinary mechanical properties of spider dragline silk.</title>
        <authorList>
            <person name="Kono N."/>
            <person name="Nakamura H."/>
            <person name="Mori M."/>
            <person name="Yoshida Y."/>
            <person name="Ohtoshi R."/>
            <person name="Malay A.D."/>
            <person name="Moran D.A.P."/>
            <person name="Tomita M."/>
            <person name="Numata K."/>
            <person name="Arakawa K."/>
        </authorList>
    </citation>
    <scope>NUCLEOTIDE SEQUENCE</scope>
</reference>
<proteinExistence type="predicted"/>
<keyword evidence="1" id="KW-0472">Membrane</keyword>
<gene>
    <name evidence="2" type="ORF">NPIL_668411</name>
</gene>
<evidence type="ECO:0000313" key="3">
    <source>
        <dbReference type="Proteomes" id="UP000887013"/>
    </source>
</evidence>
<accession>A0A8X6TQ28</accession>
<sequence length="90" mass="9865">MSLVLLIDAKSAANVDKSTSAAPPLGNVASWFREQLCLIPIFFYFTLRAVRRPNNGVMWIGLFSTFMGCSMPISAGCFPYRTLLSSANVL</sequence>
<name>A0A8X6TQ28_NEPPI</name>
<feature type="transmembrane region" description="Helical" evidence="1">
    <location>
        <begin position="59"/>
        <end position="81"/>
    </location>
</feature>
<dbReference type="EMBL" id="BMAW01062245">
    <property type="protein sequence ID" value="GFT35053.1"/>
    <property type="molecule type" value="Genomic_DNA"/>
</dbReference>